<evidence type="ECO:0000313" key="3">
    <source>
        <dbReference type="Proteomes" id="UP000287022"/>
    </source>
</evidence>
<dbReference type="EMBL" id="PIQE01000002">
    <property type="protein sequence ID" value="RUO72456.1"/>
    <property type="molecule type" value="Genomic_DNA"/>
</dbReference>
<dbReference type="SUPFAM" id="SSF53335">
    <property type="entry name" value="S-adenosyl-L-methionine-dependent methyltransferases"/>
    <property type="match status" value="1"/>
</dbReference>
<evidence type="ECO:0000313" key="2">
    <source>
        <dbReference type="EMBL" id="RUO72456.1"/>
    </source>
</evidence>
<sequence length="249" mass="28217">MLKPARRENHVKAPESWQEIAHGLWLKQQVEAALRPALGRVFGYHFAKSGALAAALAVPQCKVSHQFSVAPSTQVKADVYAEATAWPFAEQSLDAILSVMELEFSNDPHQILREFSYSLINDGTLVLVGLNPLAAHRCRALWPGQRKKYPWNARYFSCARVMDWLALLNFEVCAHHYLAPSMLQQRWLWLEQGMTKASQWLPQLGAGYMIVAKKRAYPLTLLPEKVAKRNLQPKLQTVPVANQTQTKEF</sequence>
<evidence type="ECO:0000259" key="1">
    <source>
        <dbReference type="Pfam" id="PF08241"/>
    </source>
</evidence>
<dbReference type="Pfam" id="PF08241">
    <property type="entry name" value="Methyltransf_11"/>
    <property type="match status" value="1"/>
</dbReference>
<gene>
    <name evidence="2" type="ORF">CWI80_07815</name>
</gene>
<dbReference type="GO" id="GO:0008757">
    <property type="term" value="F:S-adenosylmethionine-dependent methyltransferase activity"/>
    <property type="evidence" value="ECO:0007669"/>
    <property type="project" value="InterPro"/>
</dbReference>
<keyword evidence="2" id="KW-0489">Methyltransferase</keyword>
<keyword evidence="2" id="KW-0808">Transferase</keyword>
<comment type="caution">
    <text evidence="2">The sequence shown here is derived from an EMBL/GenBank/DDBJ whole genome shotgun (WGS) entry which is preliminary data.</text>
</comment>
<protein>
    <submittedName>
        <fullName evidence="2">Methyltransferase domain-containing protein</fullName>
    </submittedName>
</protein>
<dbReference type="InterPro" id="IPR029063">
    <property type="entry name" value="SAM-dependent_MTases_sf"/>
</dbReference>
<dbReference type="InterPro" id="IPR013216">
    <property type="entry name" value="Methyltransf_11"/>
</dbReference>
<accession>A0A432Z3J1</accession>
<dbReference type="RefSeq" id="WP_051206874.1">
    <property type="nucleotide sequence ID" value="NZ_JAHVIQ010000003.1"/>
</dbReference>
<name>A0A432Z3J1_9GAMM</name>
<dbReference type="STRING" id="1122124.GCA_000423165_01586"/>
<dbReference type="AlphaFoldDB" id="A0A432Z3J1"/>
<proteinExistence type="predicted"/>
<dbReference type="GO" id="GO:0032259">
    <property type="term" value="P:methylation"/>
    <property type="evidence" value="ECO:0007669"/>
    <property type="project" value="UniProtKB-KW"/>
</dbReference>
<dbReference type="Gene3D" id="3.40.50.150">
    <property type="entry name" value="Vaccinia Virus protein VP39"/>
    <property type="match status" value="1"/>
</dbReference>
<reference evidence="3" key="1">
    <citation type="journal article" date="2018" name="Front. Microbiol.">
        <title>Genome-Based Analysis Reveals the Taxonomy and Diversity of the Family Idiomarinaceae.</title>
        <authorList>
            <person name="Liu Y."/>
            <person name="Lai Q."/>
            <person name="Shao Z."/>
        </authorList>
    </citation>
    <scope>NUCLEOTIDE SEQUENCE [LARGE SCALE GENOMIC DNA]</scope>
    <source>
        <strain evidence="3">c121</strain>
    </source>
</reference>
<feature type="domain" description="Methyltransferase type 11" evidence="1">
    <location>
        <begin position="79"/>
        <end position="127"/>
    </location>
</feature>
<organism evidence="2 3">
    <name type="scientific">Pseudidiomarina sediminum</name>
    <dbReference type="NCBI Taxonomy" id="431675"/>
    <lineage>
        <taxon>Bacteria</taxon>
        <taxon>Pseudomonadati</taxon>
        <taxon>Pseudomonadota</taxon>
        <taxon>Gammaproteobacteria</taxon>
        <taxon>Alteromonadales</taxon>
        <taxon>Idiomarinaceae</taxon>
        <taxon>Pseudidiomarina</taxon>
    </lineage>
</organism>
<keyword evidence="3" id="KW-1185">Reference proteome</keyword>
<dbReference type="Proteomes" id="UP000287022">
    <property type="component" value="Unassembled WGS sequence"/>
</dbReference>